<dbReference type="OrthoDB" id="9801841at2"/>
<dbReference type="Pfam" id="PF13672">
    <property type="entry name" value="PP2C_2"/>
    <property type="match status" value="1"/>
</dbReference>
<reference evidence="2 3" key="1">
    <citation type="submission" date="2018-01" db="EMBL/GenBank/DDBJ databases">
        <authorList>
            <person name="Clerissi C."/>
        </authorList>
    </citation>
    <scope>NUCLEOTIDE SEQUENCE [LARGE SCALE GENOMIC DNA]</scope>
    <source>
        <strain evidence="2">Cupriavidus sp. LMG 19464</strain>
    </source>
</reference>
<keyword evidence="2" id="KW-0378">Hydrolase</keyword>
<dbReference type="SMART" id="SM00331">
    <property type="entry name" value="PP2C_SIG"/>
    <property type="match status" value="1"/>
</dbReference>
<dbReference type="InterPro" id="IPR001932">
    <property type="entry name" value="PPM-type_phosphatase-like_dom"/>
</dbReference>
<accession>A0A975WYE0</accession>
<dbReference type="CDD" id="cd00143">
    <property type="entry name" value="PP2Cc"/>
    <property type="match status" value="1"/>
</dbReference>
<protein>
    <submittedName>
        <fullName evidence="2">Serine/threonine protein phosphatase</fullName>
        <ecNumber evidence="2">3.1.3.16</ecNumber>
    </submittedName>
</protein>
<evidence type="ECO:0000313" key="2">
    <source>
        <dbReference type="EMBL" id="SOY47992.1"/>
    </source>
</evidence>
<dbReference type="AlphaFoldDB" id="A0A975WYE0"/>
<dbReference type="EMBL" id="OFSQ01000009">
    <property type="protein sequence ID" value="SOY47992.1"/>
    <property type="molecule type" value="Genomic_DNA"/>
</dbReference>
<dbReference type="PANTHER" id="PTHR13832:SF827">
    <property type="entry name" value="PROTEIN PHOSPHATASE 1L"/>
    <property type="match status" value="1"/>
</dbReference>
<dbReference type="Proteomes" id="UP000256780">
    <property type="component" value="Chromosome CBM2587_a"/>
</dbReference>
<sequence>MDSQFQWTSAACTDVGHVRARNEDACLDRPAQALWAVADGMGGHALGDVASQAVVAALAALPAQGPLEDRLGATHAALQAVNRELVDEAARLGVRCIGSTVVVLLATDGRCACVWAGDSRLYRLRGGQLARLTRDHNYAGQLLATGWITEEQARRHPTRNTITRAVGATPALEPEQWLDDVADGDIFLLCSDGLSNEVDDDTIAAVLARHDVAQAAPELVRLALDAGGRDNVSVVVVRAARAG</sequence>
<dbReference type="PANTHER" id="PTHR13832">
    <property type="entry name" value="PROTEIN PHOSPHATASE 2C"/>
    <property type="match status" value="1"/>
</dbReference>
<dbReference type="Gene3D" id="3.60.40.10">
    <property type="entry name" value="PPM-type phosphatase domain"/>
    <property type="match status" value="1"/>
</dbReference>
<gene>
    <name evidence="2" type="ORF">CBM2587_A170058</name>
</gene>
<name>A0A975WYE0_9BURK</name>
<dbReference type="SMART" id="SM00332">
    <property type="entry name" value="PP2Cc"/>
    <property type="match status" value="1"/>
</dbReference>
<dbReference type="RefSeq" id="WP_116356998.1">
    <property type="nucleotide sequence ID" value="NZ_LT976853.1"/>
</dbReference>
<dbReference type="EC" id="3.1.3.16" evidence="2"/>
<evidence type="ECO:0000259" key="1">
    <source>
        <dbReference type="PROSITE" id="PS51746"/>
    </source>
</evidence>
<comment type="caution">
    <text evidence="2">The sequence shown here is derived from an EMBL/GenBank/DDBJ whole genome shotgun (WGS) entry which is preliminary data.</text>
</comment>
<dbReference type="PROSITE" id="PS51746">
    <property type="entry name" value="PPM_2"/>
    <property type="match status" value="1"/>
</dbReference>
<dbReference type="SUPFAM" id="SSF81606">
    <property type="entry name" value="PP2C-like"/>
    <property type="match status" value="1"/>
</dbReference>
<feature type="domain" description="PPM-type phosphatase" evidence="1">
    <location>
        <begin position="8"/>
        <end position="239"/>
    </location>
</feature>
<dbReference type="InterPro" id="IPR036457">
    <property type="entry name" value="PPM-type-like_dom_sf"/>
</dbReference>
<proteinExistence type="predicted"/>
<dbReference type="GO" id="GO:0004722">
    <property type="term" value="F:protein serine/threonine phosphatase activity"/>
    <property type="evidence" value="ECO:0007669"/>
    <property type="project" value="UniProtKB-EC"/>
</dbReference>
<evidence type="ECO:0000313" key="3">
    <source>
        <dbReference type="Proteomes" id="UP000256780"/>
    </source>
</evidence>
<organism evidence="2 3">
    <name type="scientific">Cupriavidus taiwanensis</name>
    <dbReference type="NCBI Taxonomy" id="164546"/>
    <lineage>
        <taxon>Bacteria</taxon>
        <taxon>Pseudomonadati</taxon>
        <taxon>Pseudomonadota</taxon>
        <taxon>Betaproteobacteria</taxon>
        <taxon>Burkholderiales</taxon>
        <taxon>Burkholderiaceae</taxon>
        <taxon>Cupriavidus</taxon>
    </lineage>
</organism>
<dbReference type="InterPro" id="IPR015655">
    <property type="entry name" value="PP2C"/>
</dbReference>